<keyword evidence="3" id="KW-0133">Cell shape</keyword>
<name>A0A3N4YNL0_9MICO</name>
<dbReference type="InterPro" id="IPR050644">
    <property type="entry name" value="PG_Glycine_Bridge_Synth"/>
</dbReference>
<dbReference type="PROSITE" id="PS51191">
    <property type="entry name" value="FEMABX"/>
    <property type="match status" value="1"/>
</dbReference>
<protein>
    <submittedName>
        <fullName evidence="7">Lipid II:glycine glycyltransferase (Peptidoglycan interpeptide bridge formation enzyme)</fullName>
    </submittedName>
</protein>
<dbReference type="AlphaFoldDB" id="A0A3N4YNL0"/>
<dbReference type="RefSeq" id="WP_123814139.1">
    <property type="nucleotide sequence ID" value="NZ_RKQZ01000001.1"/>
</dbReference>
<dbReference type="GO" id="GO:0016755">
    <property type="term" value="F:aminoacyltransferase activity"/>
    <property type="evidence" value="ECO:0007669"/>
    <property type="project" value="InterPro"/>
</dbReference>
<dbReference type="GO" id="GO:0008360">
    <property type="term" value="P:regulation of cell shape"/>
    <property type="evidence" value="ECO:0007669"/>
    <property type="project" value="UniProtKB-KW"/>
</dbReference>
<proteinExistence type="inferred from homology"/>
<dbReference type="Gene3D" id="3.40.630.30">
    <property type="match status" value="2"/>
</dbReference>
<evidence type="ECO:0000256" key="5">
    <source>
        <dbReference type="ARBA" id="ARBA00023315"/>
    </source>
</evidence>
<keyword evidence="4" id="KW-0573">Peptidoglycan synthesis</keyword>
<keyword evidence="5" id="KW-0012">Acyltransferase</keyword>
<reference evidence="7 8" key="1">
    <citation type="submission" date="2018-11" db="EMBL/GenBank/DDBJ databases">
        <title>Sequencing the genomes of 1000 actinobacteria strains.</title>
        <authorList>
            <person name="Klenk H.-P."/>
        </authorList>
    </citation>
    <scope>NUCLEOTIDE SEQUENCE [LARGE SCALE GENOMIC DNA]</scope>
    <source>
        <strain evidence="7 8">DSM 15700</strain>
    </source>
</reference>
<dbReference type="InterPro" id="IPR016181">
    <property type="entry name" value="Acyl_CoA_acyltransferase"/>
</dbReference>
<evidence type="ECO:0000256" key="4">
    <source>
        <dbReference type="ARBA" id="ARBA00022984"/>
    </source>
</evidence>
<dbReference type="Pfam" id="PF02388">
    <property type="entry name" value="FemAB"/>
    <property type="match status" value="2"/>
</dbReference>
<keyword evidence="2 7" id="KW-0808">Transferase</keyword>
<evidence type="ECO:0000256" key="6">
    <source>
        <dbReference type="ARBA" id="ARBA00023316"/>
    </source>
</evidence>
<comment type="caution">
    <text evidence="7">The sequence shown here is derived from an EMBL/GenBank/DDBJ whole genome shotgun (WGS) entry which is preliminary data.</text>
</comment>
<evidence type="ECO:0000313" key="7">
    <source>
        <dbReference type="EMBL" id="RPF21046.1"/>
    </source>
</evidence>
<evidence type="ECO:0000256" key="2">
    <source>
        <dbReference type="ARBA" id="ARBA00022679"/>
    </source>
</evidence>
<dbReference type="OrthoDB" id="9785911at2"/>
<evidence type="ECO:0000256" key="3">
    <source>
        <dbReference type="ARBA" id="ARBA00022960"/>
    </source>
</evidence>
<dbReference type="GO" id="GO:0009252">
    <property type="term" value="P:peptidoglycan biosynthetic process"/>
    <property type="evidence" value="ECO:0007669"/>
    <property type="project" value="UniProtKB-KW"/>
</dbReference>
<evidence type="ECO:0000313" key="8">
    <source>
        <dbReference type="Proteomes" id="UP000280501"/>
    </source>
</evidence>
<dbReference type="PANTHER" id="PTHR36174:SF1">
    <property type="entry name" value="LIPID II:GLYCINE GLYCYLTRANSFERASE"/>
    <property type="match status" value="1"/>
</dbReference>
<gene>
    <name evidence="7" type="ORF">EDD34_1656</name>
</gene>
<dbReference type="EMBL" id="RKQZ01000001">
    <property type="protein sequence ID" value="RPF21046.1"/>
    <property type="molecule type" value="Genomic_DNA"/>
</dbReference>
<dbReference type="InterPro" id="IPR003447">
    <property type="entry name" value="FEMABX"/>
</dbReference>
<sequence length="366" mass="40104">MPASATPSPATSAAAPVSVEVVTDRAAWDREVNGLGGHPLQLWGWGEVKSAGAWTAHRLRIMAGDHTAGLAQLLERPLPAQFKALTYVPRGPVVAHLDGANTMRAVFGVGDSATRNAVTNAVTDWARENVGGVGITLEPDWPVGTRADLPNRRYAPNPVLYPSTLILDLRKSEDELMAAMSKKTRQYIRKSLREDLEFREVTSAKEIDACLKIYHQTAERAGFGLHSDSYYHLVKTALGSASPIFAAFARSSEGGPHDRPVSFVWFAASNTTSFELYGGMNDDGMDLRANYGLKWHAICAMKERGVIRYDVNGLLNDGISNFKRGFAKHEDELVGSIDVPFSRWYSTWNNALPTAKKVVRKLRGGH</sequence>
<evidence type="ECO:0000256" key="1">
    <source>
        <dbReference type="ARBA" id="ARBA00009943"/>
    </source>
</evidence>
<organism evidence="7 8">
    <name type="scientific">Myceligenerans xiligouense</name>
    <dbReference type="NCBI Taxonomy" id="253184"/>
    <lineage>
        <taxon>Bacteria</taxon>
        <taxon>Bacillati</taxon>
        <taxon>Actinomycetota</taxon>
        <taxon>Actinomycetes</taxon>
        <taxon>Micrococcales</taxon>
        <taxon>Promicromonosporaceae</taxon>
        <taxon>Myceligenerans</taxon>
    </lineage>
</organism>
<accession>A0A3N4YNL0</accession>
<keyword evidence="6" id="KW-0961">Cell wall biogenesis/degradation</keyword>
<keyword evidence="8" id="KW-1185">Reference proteome</keyword>
<comment type="similarity">
    <text evidence="1">Belongs to the FemABX family.</text>
</comment>
<dbReference type="PANTHER" id="PTHR36174">
    <property type="entry name" value="LIPID II:GLYCINE GLYCYLTRANSFERASE"/>
    <property type="match status" value="1"/>
</dbReference>
<dbReference type="Proteomes" id="UP000280501">
    <property type="component" value="Unassembled WGS sequence"/>
</dbReference>
<dbReference type="GO" id="GO:0071555">
    <property type="term" value="P:cell wall organization"/>
    <property type="evidence" value="ECO:0007669"/>
    <property type="project" value="UniProtKB-KW"/>
</dbReference>
<dbReference type="SUPFAM" id="SSF55729">
    <property type="entry name" value="Acyl-CoA N-acyltransferases (Nat)"/>
    <property type="match status" value="2"/>
</dbReference>